<organism evidence="1">
    <name type="scientific">Rhizophora mucronata</name>
    <name type="common">Asiatic mangrove</name>
    <dbReference type="NCBI Taxonomy" id="61149"/>
    <lineage>
        <taxon>Eukaryota</taxon>
        <taxon>Viridiplantae</taxon>
        <taxon>Streptophyta</taxon>
        <taxon>Embryophyta</taxon>
        <taxon>Tracheophyta</taxon>
        <taxon>Spermatophyta</taxon>
        <taxon>Magnoliopsida</taxon>
        <taxon>eudicotyledons</taxon>
        <taxon>Gunneridae</taxon>
        <taxon>Pentapetalae</taxon>
        <taxon>rosids</taxon>
        <taxon>fabids</taxon>
        <taxon>Malpighiales</taxon>
        <taxon>Rhizophoraceae</taxon>
        <taxon>Rhizophora</taxon>
    </lineage>
</organism>
<sequence>MSFLIFSIYTKAASTNDCSIPQTGIYAENDTHMGFIMYGSSHVNILTNNNSNLIHTRIV</sequence>
<dbReference type="EMBL" id="GGEC01029425">
    <property type="protein sequence ID" value="MBX09909.1"/>
    <property type="molecule type" value="Transcribed_RNA"/>
</dbReference>
<protein>
    <submittedName>
        <fullName evidence="1">Uncharacterized protein</fullName>
    </submittedName>
</protein>
<accession>A0A2P2KVZ1</accession>
<reference evidence="1" key="1">
    <citation type="submission" date="2018-02" db="EMBL/GenBank/DDBJ databases">
        <title>Rhizophora mucronata_Transcriptome.</title>
        <authorList>
            <person name="Meera S.P."/>
            <person name="Sreeshan A."/>
            <person name="Augustine A."/>
        </authorList>
    </citation>
    <scope>NUCLEOTIDE SEQUENCE</scope>
    <source>
        <tissue evidence="1">Leaf</tissue>
    </source>
</reference>
<proteinExistence type="predicted"/>
<name>A0A2P2KVZ1_RHIMU</name>
<evidence type="ECO:0000313" key="1">
    <source>
        <dbReference type="EMBL" id="MBX09909.1"/>
    </source>
</evidence>
<dbReference type="AlphaFoldDB" id="A0A2P2KVZ1"/>